<accession>A0A3A5M4Z3</accession>
<dbReference type="RefSeq" id="WP_120149681.1">
    <property type="nucleotide sequence ID" value="NZ_QZVT01000007.1"/>
</dbReference>
<reference evidence="1 2" key="1">
    <citation type="submission" date="2018-09" db="EMBL/GenBank/DDBJ databases">
        <title>Novel species of Arthrobacter.</title>
        <authorList>
            <person name="Liu Q."/>
            <person name="Xin Y.-H."/>
        </authorList>
    </citation>
    <scope>NUCLEOTIDE SEQUENCE [LARGE SCALE GENOMIC DNA]</scope>
    <source>
        <strain evidence="1 2">Hz2</strain>
    </source>
</reference>
<proteinExistence type="predicted"/>
<dbReference type="AlphaFoldDB" id="A0A3A5M4Z3"/>
<dbReference type="Proteomes" id="UP000272560">
    <property type="component" value="Unassembled WGS sequence"/>
</dbReference>
<dbReference type="OrthoDB" id="4946611at2"/>
<evidence type="ECO:0000313" key="1">
    <source>
        <dbReference type="EMBL" id="RJT78068.1"/>
    </source>
</evidence>
<dbReference type="EMBL" id="QZVT01000007">
    <property type="protein sequence ID" value="RJT78068.1"/>
    <property type="molecule type" value="Genomic_DNA"/>
</dbReference>
<sequence>MCGACGRAVVADPTLGPVRRTRDLLVVVQIVNNVTSGLPGAPTARVSGDRFVLAGRTGRSTPCDTVEDLWRVLHAGVDPGASSDLARRIGRGLPAATPLADRVLRAGLSARAH</sequence>
<organism evidence="1 2">
    <name type="scientific">Arthrobacter cheniae</name>
    <dbReference type="NCBI Taxonomy" id="1258888"/>
    <lineage>
        <taxon>Bacteria</taxon>
        <taxon>Bacillati</taxon>
        <taxon>Actinomycetota</taxon>
        <taxon>Actinomycetes</taxon>
        <taxon>Micrococcales</taxon>
        <taxon>Micrococcaceae</taxon>
        <taxon>Arthrobacter</taxon>
    </lineage>
</organism>
<gene>
    <name evidence="1" type="ORF">D6T63_14085</name>
</gene>
<comment type="caution">
    <text evidence="1">The sequence shown here is derived from an EMBL/GenBank/DDBJ whole genome shotgun (WGS) entry which is preliminary data.</text>
</comment>
<protein>
    <submittedName>
        <fullName evidence="1">Uncharacterized protein</fullName>
    </submittedName>
</protein>
<evidence type="ECO:0000313" key="2">
    <source>
        <dbReference type="Proteomes" id="UP000272560"/>
    </source>
</evidence>
<keyword evidence="2" id="KW-1185">Reference proteome</keyword>
<name>A0A3A5M4Z3_9MICC</name>